<evidence type="ECO:0008006" key="9">
    <source>
        <dbReference type="Google" id="ProtNLM"/>
    </source>
</evidence>
<proteinExistence type="predicted"/>
<evidence type="ECO:0000256" key="1">
    <source>
        <dbReference type="ARBA" id="ARBA00022723"/>
    </source>
</evidence>
<keyword evidence="3" id="KW-0805">Transcription regulation</keyword>
<dbReference type="InterPro" id="IPR021858">
    <property type="entry name" value="Fun_TF"/>
</dbReference>
<dbReference type="GO" id="GO:0003677">
    <property type="term" value="F:DNA binding"/>
    <property type="evidence" value="ECO:0007669"/>
    <property type="project" value="UniProtKB-KW"/>
</dbReference>
<keyword evidence="2" id="KW-0862">Zinc</keyword>
<evidence type="ECO:0000313" key="7">
    <source>
        <dbReference type="EMBL" id="CBF82885.1"/>
    </source>
</evidence>
<dbReference type="GeneID" id="2873754"/>
<dbReference type="EMBL" id="BN001306">
    <property type="protein sequence ID" value="CBF82885.1"/>
    <property type="molecule type" value="Genomic_DNA"/>
</dbReference>
<evidence type="ECO:0000256" key="2">
    <source>
        <dbReference type="ARBA" id="ARBA00022833"/>
    </source>
</evidence>
<dbReference type="RefSeq" id="XP_660957.1">
    <property type="nucleotide sequence ID" value="XM_655865.1"/>
</dbReference>
<reference evidence="8" key="2">
    <citation type="journal article" date="2009" name="Fungal Genet. Biol.">
        <title>The 2008 update of the Aspergillus nidulans genome annotation: a community effort.</title>
        <authorList>
            <person name="Wortman J.R."/>
            <person name="Gilsenan J.M."/>
            <person name="Joardar V."/>
            <person name="Deegan J."/>
            <person name="Clutterbuck J."/>
            <person name="Andersen M.R."/>
            <person name="Archer D."/>
            <person name="Bencina M."/>
            <person name="Braus G."/>
            <person name="Coutinho P."/>
            <person name="von Dohren H."/>
            <person name="Doonan J."/>
            <person name="Driessen A.J."/>
            <person name="Durek P."/>
            <person name="Espeso E."/>
            <person name="Fekete E."/>
            <person name="Flipphi M."/>
            <person name="Estrada C.G."/>
            <person name="Geysens S."/>
            <person name="Goldman G."/>
            <person name="de Groot P.W."/>
            <person name="Hansen K."/>
            <person name="Harris S.D."/>
            <person name="Heinekamp T."/>
            <person name="Helmstaedt K."/>
            <person name="Henrissat B."/>
            <person name="Hofmann G."/>
            <person name="Homan T."/>
            <person name="Horio T."/>
            <person name="Horiuchi H."/>
            <person name="James S."/>
            <person name="Jones M."/>
            <person name="Karaffa L."/>
            <person name="Karanyi Z."/>
            <person name="Kato M."/>
            <person name="Keller N."/>
            <person name="Kelly D.E."/>
            <person name="Kiel J.A."/>
            <person name="Kim J.M."/>
            <person name="van der Klei I.J."/>
            <person name="Klis F.M."/>
            <person name="Kovalchuk A."/>
            <person name="Krasevec N."/>
            <person name="Kubicek C.P."/>
            <person name="Liu B."/>
            <person name="Maccabe A."/>
            <person name="Meyer V."/>
            <person name="Mirabito P."/>
            <person name="Miskei M."/>
            <person name="Mos M."/>
            <person name="Mullins J."/>
            <person name="Nelson D.R."/>
            <person name="Nielsen J."/>
            <person name="Oakley B.R."/>
            <person name="Osmani S.A."/>
            <person name="Pakula T."/>
            <person name="Paszewski A."/>
            <person name="Paulsen I."/>
            <person name="Pilsyk S."/>
            <person name="Pocsi I."/>
            <person name="Punt P.J."/>
            <person name="Ram A.F."/>
            <person name="Ren Q."/>
            <person name="Robellet X."/>
            <person name="Robson G."/>
            <person name="Seiboth B."/>
            <person name="van Solingen P."/>
            <person name="Specht T."/>
            <person name="Sun J."/>
            <person name="Taheri-Talesh N."/>
            <person name="Takeshita N."/>
            <person name="Ussery D."/>
            <person name="vanKuyk P.A."/>
            <person name="Visser H."/>
            <person name="van de Vondervoort P.J."/>
            <person name="de Vries R.P."/>
            <person name="Walton J."/>
            <person name="Xiang X."/>
            <person name="Xiong Y."/>
            <person name="Zeng A.P."/>
            <person name="Brandt B.W."/>
            <person name="Cornell M.J."/>
            <person name="van den Hondel C.A."/>
            <person name="Visser J."/>
            <person name="Oliver S.G."/>
            <person name="Turner G."/>
        </authorList>
    </citation>
    <scope>GENOME REANNOTATION</scope>
    <source>
        <strain evidence="8">FGSC A4 / ATCC 38163 / CBS 112.46 / NRRL 194 / M139</strain>
    </source>
</reference>
<dbReference type="KEGG" id="ani:ANIA_03353"/>
<dbReference type="GO" id="GO:0046872">
    <property type="term" value="F:metal ion binding"/>
    <property type="evidence" value="ECO:0007669"/>
    <property type="project" value="UniProtKB-KW"/>
</dbReference>
<accession>Q5B7X7</accession>
<keyword evidence="6" id="KW-0539">Nucleus</keyword>
<dbReference type="PANTHER" id="PTHR36206:SF16">
    <property type="entry name" value="TRANSCRIPTION FACTOR DOMAIN-CONTAINING PROTEIN-RELATED"/>
    <property type="match status" value="1"/>
</dbReference>
<evidence type="ECO:0000313" key="8">
    <source>
        <dbReference type="Proteomes" id="UP000000560"/>
    </source>
</evidence>
<protein>
    <recommendedName>
        <fullName evidence="9">Transcription factor domain-containing protein</fullName>
    </recommendedName>
</protein>
<keyword evidence="4" id="KW-0238">DNA-binding</keyword>
<organism evidence="7 8">
    <name type="scientific">Emericella nidulans (strain FGSC A4 / ATCC 38163 / CBS 112.46 / NRRL 194 / M139)</name>
    <name type="common">Aspergillus nidulans</name>
    <dbReference type="NCBI Taxonomy" id="227321"/>
    <lineage>
        <taxon>Eukaryota</taxon>
        <taxon>Fungi</taxon>
        <taxon>Dikarya</taxon>
        <taxon>Ascomycota</taxon>
        <taxon>Pezizomycotina</taxon>
        <taxon>Eurotiomycetes</taxon>
        <taxon>Eurotiomycetidae</taxon>
        <taxon>Eurotiales</taxon>
        <taxon>Aspergillaceae</taxon>
        <taxon>Aspergillus</taxon>
        <taxon>Aspergillus subgen. Nidulantes</taxon>
    </lineage>
</organism>
<reference evidence="8" key="1">
    <citation type="journal article" date="2005" name="Nature">
        <title>Sequencing of Aspergillus nidulans and comparative analysis with A. fumigatus and A. oryzae.</title>
        <authorList>
            <person name="Galagan J.E."/>
            <person name="Calvo S.E."/>
            <person name="Cuomo C."/>
            <person name="Ma L.J."/>
            <person name="Wortman J.R."/>
            <person name="Batzoglou S."/>
            <person name="Lee S.I."/>
            <person name="Basturkmen M."/>
            <person name="Spevak C.C."/>
            <person name="Clutterbuck J."/>
            <person name="Kapitonov V."/>
            <person name="Jurka J."/>
            <person name="Scazzocchio C."/>
            <person name="Farman M."/>
            <person name="Butler J."/>
            <person name="Purcell S."/>
            <person name="Harris S."/>
            <person name="Braus G.H."/>
            <person name="Draht O."/>
            <person name="Busch S."/>
            <person name="D'Enfert C."/>
            <person name="Bouchier C."/>
            <person name="Goldman G.H."/>
            <person name="Bell-Pedersen D."/>
            <person name="Griffiths-Jones S."/>
            <person name="Doonan J.H."/>
            <person name="Yu J."/>
            <person name="Vienken K."/>
            <person name="Pain A."/>
            <person name="Freitag M."/>
            <person name="Selker E.U."/>
            <person name="Archer D.B."/>
            <person name="Penalva M.A."/>
            <person name="Oakley B.R."/>
            <person name="Momany M."/>
            <person name="Tanaka T."/>
            <person name="Kumagai T."/>
            <person name="Asai K."/>
            <person name="Machida M."/>
            <person name="Nierman W.C."/>
            <person name="Denning D.W."/>
            <person name="Caddick M."/>
            <person name="Hynes M."/>
            <person name="Paoletti M."/>
            <person name="Fischer R."/>
            <person name="Miller B."/>
            <person name="Dyer P."/>
            <person name="Sachs M.S."/>
            <person name="Osmani S.A."/>
            <person name="Birren B.W."/>
        </authorList>
    </citation>
    <scope>NUCLEOTIDE SEQUENCE [LARGE SCALE GENOMIC DNA]</scope>
    <source>
        <strain evidence="8">FGSC A4 / ATCC 38163 / CBS 112.46 / NRRL 194 / M139</strain>
    </source>
</reference>
<dbReference type="GO" id="GO:0005634">
    <property type="term" value="C:nucleus"/>
    <property type="evidence" value="ECO:0000318"/>
    <property type="project" value="GO_Central"/>
</dbReference>
<keyword evidence="8" id="KW-1185">Reference proteome</keyword>
<dbReference type="GO" id="GO:0006357">
    <property type="term" value="P:regulation of transcription by RNA polymerase II"/>
    <property type="evidence" value="ECO:0000318"/>
    <property type="project" value="GO_Central"/>
</dbReference>
<dbReference type="InParanoid" id="Q5B7X7"/>
<keyword evidence="5" id="KW-0804">Transcription</keyword>
<dbReference type="PANTHER" id="PTHR36206">
    <property type="entry name" value="ASPERCRYPTIN BIOSYNTHESIS CLUSTER-SPECIFIC TRANSCRIPTION REGULATOR ATNN-RELATED"/>
    <property type="match status" value="1"/>
</dbReference>
<dbReference type="Pfam" id="PF11951">
    <property type="entry name" value="Fungal_trans_2"/>
    <property type="match status" value="1"/>
</dbReference>
<dbReference type="HOGENOM" id="CLU_773934_0_0_1"/>
<gene>
    <name evidence="7" type="ORF">ANIA_03353</name>
</gene>
<evidence type="ECO:0000256" key="4">
    <source>
        <dbReference type="ARBA" id="ARBA00023125"/>
    </source>
</evidence>
<dbReference type="Proteomes" id="UP000000560">
    <property type="component" value="Chromosome VI"/>
</dbReference>
<evidence type="ECO:0000256" key="3">
    <source>
        <dbReference type="ARBA" id="ARBA00023015"/>
    </source>
</evidence>
<dbReference type="OrthoDB" id="3172332at2759"/>
<dbReference type="InterPro" id="IPR052360">
    <property type="entry name" value="Transcr_Regulatory_Proteins"/>
</dbReference>
<accession>C8VHT7</accession>
<keyword evidence="1" id="KW-0479">Metal-binding</keyword>
<evidence type="ECO:0000256" key="6">
    <source>
        <dbReference type="ARBA" id="ARBA00023242"/>
    </source>
</evidence>
<dbReference type="AlphaFoldDB" id="Q5B7X7"/>
<sequence length="358" mass="39850">MITAISNERQGCAISGATSPPGVSARTASLRAGSEGYNDIDRLPGPRQLPCAYSNTCIRDIGTRVKAAWPMTADEQRPFAYFQQHPIVSLTALFELPLWQRHALQMCHADQAIFHAVTMLSAAHQSSELKHMQRVQGTSVHRAYCFSLQQSSRAMRLLSQRLASQDPELRHVVLLCSLLFGLSDVLLDRHESAWTHFLSGLRILKEIEHHPYLISKAEPSLVAVYRRISLQAALYSTKISWADVPPSPVPTYVPPPPPDDALKASATGHQDPVDRNGPGPLWLRLRRHYNSLYIAQSRLLCTFAQFVQKFIFFCESHSPTLPKNQQSTLDLLHLLILGHILSLKIAGGPLPLSVLPEV</sequence>
<evidence type="ECO:0000256" key="5">
    <source>
        <dbReference type="ARBA" id="ARBA00023163"/>
    </source>
</evidence>
<name>Q5B7X7_EMENI</name>